<name>A0A1I2HKN3_9BACT</name>
<dbReference type="RefSeq" id="WP_170135991.1">
    <property type="nucleotide sequence ID" value="NZ_FOMX01000044.1"/>
</dbReference>
<dbReference type="AlphaFoldDB" id="A0A1I2HKN3"/>
<gene>
    <name evidence="2" type="ORF">SAMN02745121_08021</name>
</gene>
<reference evidence="3" key="1">
    <citation type="submission" date="2016-10" db="EMBL/GenBank/DDBJ databases">
        <authorList>
            <person name="Varghese N."/>
            <person name="Submissions S."/>
        </authorList>
    </citation>
    <scope>NUCLEOTIDE SEQUENCE [LARGE SCALE GENOMIC DNA]</scope>
    <source>
        <strain evidence="3">ATCC 25963</strain>
    </source>
</reference>
<evidence type="ECO:0000313" key="3">
    <source>
        <dbReference type="Proteomes" id="UP000199400"/>
    </source>
</evidence>
<evidence type="ECO:0000256" key="1">
    <source>
        <dbReference type="SAM" id="MobiDB-lite"/>
    </source>
</evidence>
<sequence length="57" mass="7117">MSNEQDPRREEERAPSWPGDERPLRWIRDRRNQDEYDDREDLEREKDGTPPLRPRIR</sequence>
<accession>A0A1I2HKN3</accession>
<protein>
    <submittedName>
        <fullName evidence="2">Uncharacterized protein</fullName>
    </submittedName>
</protein>
<feature type="compositionally biased region" description="Basic and acidic residues" evidence="1">
    <location>
        <begin position="1"/>
        <end position="34"/>
    </location>
</feature>
<proteinExistence type="predicted"/>
<evidence type="ECO:0000313" key="2">
    <source>
        <dbReference type="EMBL" id="SFF30299.1"/>
    </source>
</evidence>
<keyword evidence="3" id="KW-1185">Reference proteome</keyword>
<dbReference type="Proteomes" id="UP000199400">
    <property type="component" value="Unassembled WGS sequence"/>
</dbReference>
<dbReference type="EMBL" id="FOMX01000044">
    <property type="protein sequence ID" value="SFF30299.1"/>
    <property type="molecule type" value="Genomic_DNA"/>
</dbReference>
<organism evidence="2 3">
    <name type="scientific">Nannocystis exedens</name>
    <dbReference type="NCBI Taxonomy" id="54"/>
    <lineage>
        <taxon>Bacteria</taxon>
        <taxon>Pseudomonadati</taxon>
        <taxon>Myxococcota</taxon>
        <taxon>Polyangia</taxon>
        <taxon>Nannocystales</taxon>
        <taxon>Nannocystaceae</taxon>
        <taxon>Nannocystis</taxon>
    </lineage>
</organism>
<feature type="region of interest" description="Disordered" evidence="1">
    <location>
        <begin position="1"/>
        <end position="57"/>
    </location>
</feature>